<evidence type="ECO:0000313" key="2">
    <source>
        <dbReference type="EMBL" id="KAK8023846.1"/>
    </source>
</evidence>
<evidence type="ECO:0000256" key="1">
    <source>
        <dbReference type="SAM" id="MobiDB-lite"/>
    </source>
</evidence>
<feature type="region of interest" description="Disordered" evidence="1">
    <location>
        <begin position="52"/>
        <end position="83"/>
    </location>
</feature>
<dbReference type="EMBL" id="JAQQWK010000011">
    <property type="protein sequence ID" value="KAK8023846.1"/>
    <property type="molecule type" value="Genomic_DNA"/>
</dbReference>
<name>A0ABR1S0Y2_9PEZI</name>
<keyword evidence="3" id="KW-1185">Reference proteome</keyword>
<accession>A0ABR1S0Y2</accession>
<organism evidence="2 3">
    <name type="scientific">Apiospora rasikravindrae</name>
    <dbReference type="NCBI Taxonomy" id="990691"/>
    <lineage>
        <taxon>Eukaryota</taxon>
        <taxon>Fungi</taxon>
        <taxon>Dikarya</taxon>
        <taxon>Ascomycota</taxon>
        <taxon>Pezizomycotina</taxon>
        <taxon>Sordariomycetes</taxon>
        <taxon>Xylariomycetidae</taxon>
        <taxon>Amphisphaeriales</taxon>
        <taxon>Apiosporaceae</taxon>
        <taxon>Apiospora</taxon>
    </lineage>
</organism>
<feature type="compositionally biased region" description="Basic and acidic residues" evidence="1">
    <location>
        <begin position="67"/>
        <end position="83"/>
    </location>
</feature>
<dbReference type="Proteomes" id="UP001444661">
    <property type="component" value="Unassembled WGS sequence"/>
</dbReference>
<sequence>MIHPNTTTYRDMCMGVGMAPPTQWLQRINAQTLGLEAMQMWALPIGEMREDSWDASRLSNVQQTAEEDGKRERSSLMRNDDDD</sequence>
<reference evidence="2 3" key="1">
    <citation type="submission" date="2023-01" db="EMBL/GenBank/DDBJ databases">
        <title>Analysis of 21 Apiospora genomes using comparative genomics revels a genus with tremendous synthesis potential of carbohydrate active enzymes and secondary metabolites.</title>
        <authorList>
            <person name="Sorensen T."/>
        </authorList>
    </citation>
    <scope>NUCLEOTIDE SEQUENCE [LARGE SCALE GENOMIC DNA]</scope>
    <source>
        <strain evidence="2 3">CBS 33761</strain>
    </source>
</reference>
<evidence type="ECO:0000313" key="3">
    <source>
        <dbReference type="Proteomes" id="UP001444661"/>
    </source>
</evidence>
<proteinExistence type="predicted"/>
<comment type="caution">
    <text evidence="2">The sequence shown here is derived from an EMBL/GenBank/DDBJ whole genome shotgun (WGS) entry which is preliminary data.</text>
</comment>
<protein>
    <submittedName>
        <fullName evidence="2">Uncharacterized protein</fullName>
    </submittedName>
</protein>
<gene>
    <name evidence="2" type="ORF">PG993_011912</name>
</gene>